<evidence type="ECO:0000256" key="5">
    <source>
        <dbReference type="ARBA" id="ARBA00022989"/>
    </source>
</evidence>
<feature type="transmembrane region" description="Helical" evidence="7">
    <location>
        <begin position="58"/>
        <end position="77"/>
    </location>
</feature>
<evidence type="ECO:0000256" key="6">
    <source>
        <dbReference type="ARBA" id="ARBA00023136"/>
    </source>
</evidence>
<gene>
    <name evidence="8" type="ORF">HZF24_04200</name>
</gene>
<keyword evidence="4 7" id="KW-0812">Transmembrane</keyword>
<dbReference type="Pfam" id="PF04226">
    <property type="entry name" value="Transgly_assoc"/>
    <property type="match status" value="1"/>
</dbReference>
<accession>A0A974BI47</accession>
<dbReference type="AlphaFoldDB" id="A0A974BI47"/>
<reference evidence="8" key="1">
    <citation type="submission" date="2020-07" db="EMBL/GenBank/DDBJ databases">
        <title>Genomic analysis of a strain of Sedimentibacter Hydroxybenzoicus DSM7310.</title>
        <authorList>
            <person name="Ma S."/>
        </authorList>
    </citation>
    <scope>NUCLEOTIDE SEQUENCE</scope>
    <source>
        <strain evidence="8">DSM 7310</strain>
    </source>
</reference>
<dbReference type="EMBL" id="JACBNQ010000002">
    <property type="protein sequence ID" value="NYB73336.1"/>
    <property type="molecule type" value="Genomic_DNA"/>
</dbReference>
<dbReference type="PANTHER" id="PTHR33884:SF3">
    <property type="entry name" value="UPF0410 PROTEIN YMGE"/>
    <property type="match status" value="1"/>
</dbReference>
<dbReference type="Proteomes" id="UP000611629">
    <property type="component" value="Unassembled WGS sequence"/>
</dbReference>
<keyword evidence="5 7" id="KW-1133">Transmembrane helix</keyword>
<dbReference type="PANTHER" id="PTHR33884">
    <property type="entry name" value="UPF0410 PROTEIN YMGE"/>
    <property type="match status" value="1"/>
</dbReference>
<evidence type="ECO:0000313" key="9">
    <source>
        <dbReference type="Proteomes" id="UP000611629"/>
    </source>
</evidence>
<keyword evidence="3" id="KW-1003">Cell membrane</keyword>
<feature type="transmembrane region" description="Helical" evidence="7">
    <location>
        <begin position="29"/>
        <end position="52"/>
    </location>
</feature>
<evidence type="ECO:0000256" key="7">
    <source>
        <dbReference type="SAM" id="Phobius"/>
    </source>
</evidence>
<protein>
    <submittedName>
        <fullName evidence="8">GlsB/YeaQ/YmgE family stress response membrane protein</fullName>
    </submittedName>
</protein>
<name>A0A974BI47_SEDHY</name>
<feature type="transmembrane region" description="Helical" evidence="7">
    <location>
        <begin position="6"/>
        <end position="22"/>
    </location>
</feature>
<evidence type="ECO:0000256" key="2">
    <source>
        <dbReference type="ARBA" id="ARBA00011006"/>
    </source>
</evidence>
<evidence type="ECO:0000256" key="4">
    <source>
        <dbReference type="ARBA" id="ARBA00022692"/>
    </source>
</evidence>
<sequence length="88" mass="9173">MGYIAWLVLGALAGWIASMFMGKDSEMGAFANITVGIVGAFVGGVIFNLIGASGVTGFNIWSIIVAVIGSCVLLYIVNRLKGNESTKE</sequence>
<evidence type="ECO:0000256" key="3">
    <source>
        <dbReference type="ARBA" id="ARBA00022475"/>
    </source>
</evidence>
<comment type="caution">
    <text evidence="8">The sequence shown here is derived from an EMBL/GenBank/DDBJ whole genome shotgun (WGS) entry which is preliminary data.</text>
</comment>
<keyword evidence="9" id="KW-1185">Reference proteome</keyword>
<comment type="subcellular location">
    <subcellularLocation>
        <location evidence="1">Cell membrane</location>
        <topology evidence="1">Multi-pass membrane protein</topology>
    </subcellularLocation>
</comment>
<dbReference type="RefSeq" id="WP_179237015.1">
    <property type="nucleotide sequence ID" value="NZ_JACBNQ010000002.1"/>
</dbReference>
<organism evidence="8 9">
    <name type="scientific">Sedimentibacter hydroxybenzoicus DSM 7310</name>
    <dbReference type="NCBI Taxonomy" id="1123245"/>
    <lineage>
        <taxon>Bacteria</taxon>
        <taxon>Bacillati</taxon>
        <taxon>Bacillota</taxon>
        <taxon>Tissierellia</taxon>
        <taxon>Sedimentibacter</taxon>
    </lineage>
</organism>
<dbReference type="GO" id="GO:0005886">
    <property type="term" value="C:plasma membrane"/>
    <property type="evidence" value="ECO:0007669"/>
    <property type="project" value="UniProtKB-SubCell"/>
</dbReference>
<proteinExistence type="inferred from homology"/>
<evidence type="ECO:0000313" key="8">
    <source>
        <dbReference type="EMBL" id="NYB73336.1"/>
    </source>
</evidence>
<comment type="similarity">
    <text evidence="2">Belongs to the UPF0410 family.</text>
</comment>
<evidence type="ECO:0000256" key="1">
    <source>
        <dbReference type="ARBA" id="ARBA00004651"/>
    </source>
</evidence>
<keyword evidence="6 7" id="KW-0472">Membrane</keyword>
<dbReference type="InterPro" id="IPR007341">
    <property type="entry name" value="Transgly_assoc"/>
</dbReference>